<gene>
    <name evidence="2" type="ORF">PR048_000873</name>
</gene>
<evidence type="ECO:0000313" key="3">
    <source>
        <dbReference type="Proteomes" id="UP001159363"/>
    </source>
</evidence>
<comment type="caution">
    <text evidence="2">The sequence shown here is derived from an EMBL/GenBank/DDBJ whole genome shotgun (WGS) entry which is preliminary data.</text>
</comment>
<feature type="region of interest" description="Disordered" evidence="1">
    <location>
        <begin position="98"/>
        <end position="118"/>
    </location>
</feature>
<organism evidence="2 3">
    <name type="scientific">Dryococelus australis</name>
    <dbReference type="NCBI Taxonomy" id="614101"/>
    <lineage>
        <taxon>Eukaryota</taxon>
        <taxon>Metazoa</taxon>
        <taxon>Ecdysozoa</taxon>
        <taxon>Arthropoda</taxon>
        <taxon>Hexapoda</taxon>
        <taxon>Insecta</taxon>
        <taxon>Pterygota</taxon>
        <taxon>Neoptera</taxon>
        <taxon>Polyneoptera</taxon>
        <taxon>Phasmatodea</taxon>
        <taxon>Verophasmatodea</taxon>
        <taxon>Anareolatae</taxon>
        <taxon>Phasmatidae</taxon>
        <taxon>Eurycanthinae</taxon>
        <taxon>Dryococelus</taxon>
    </lineage>
</organism>
<sequence length="171" mass="19570">MNELEGYWKKWAIKVNPTKSALIIFHRGRYDMKLNLRKYQKKDNQQHITIATNVVTGKFLQAYPLFKSSKLATKTKGMLHRAKIRAAMLYTRDSSKNISKETANNAEQNTEKHTSSNKRTKVGDCLVWPVPVVNITHECYPSRMGLPGTLKTGKSPRTIKGTSKQIHFHNN</sequence>
<feature type="region of interest" description="Disordered" evidence="1">
    <location>
        <begin position="150"/>
        <end position="171"/>
    </location>
</feature>
<dbReference type="Proteomes" id="UP001159363">
    <property type="component" value="Chromosome 1"/>
</dbReference>
<name>A0ABQ9IGE9_9NEOP</name>
<evidence type="ECO:0000256" key="1">
    <source>
        <dbReference type="SAM" id="MobiDB-lite"/>
    </source>
</evidence>
<dbReference type="EMBL" id="JARBHB010000001">
    <property type="protein sequence ID" value="KAJ8895537.1"/>
    <property type="molecule type" value="Genomic_DNA"/>
</dbReference>
<keyword evidence="3" id="KW-1185">Reference proteome</keyword>
<protein>
    <submittedName>
        <fullName evidence="2">Uncharacterized protein</fullName>
    </submittedName>
</protein>
<evidence type="ECO:0000313" key="2">
    <source>
        <dbReference type="EMBL" id="KAJ8895537.1"/>
    </source>
</evidence>
<accession>A0ABQ9IGE9</accession>
<proteinExistence type="predicted"/>
<reference evidence="2 3" key="1">
    <citation type="submission" date="2023-02" db="EMBL/GenBank/DDBJ databases">
        <title>LHISI_Scaffold_Assembly.</title>
        <authorList>
            <person name="Stuart O.P."/>
            <person name="Cleave R."/>
            <person name="Magrath M.J.L."/>
            <person name="Mikheyev A.S."/>
        </authorList>
    </citation>
    <scope>NUCLEOTIDE SEQUENCE [LARGE SCALE GENOMIC DNA]</scope>
    <source>
        <strain evidence="2">Daus_M_001</strain>
        <tissue evidence="2">Leg muscle</tissue>
    </source>
</reference>